<dbReference type="OrthoDB" id="7877306at2"/>
<organism evidence="1 2">
    <name type="scientific">Shimia aestuarii</name>
    <dbReference type="NCBI Taxonomy" id="254406"/>
    <lineage>
        <taxon>Bacteria</taxon>
        <taxon>Pseudomonadati</taxon>
        <taxon>Pseudomonadota</taxon>
        <taxon>Alphaproteobacteria</taxon>
        <taxon>Rhodobacterales</taxon>
        <taxon>Roseobacteraceae</taxon>
    </lineage>
</organism>
<dbReference type="AlphaFoldDB" id="A0A1I4PGF2"/>
<evidence type="ECO:0000313" key="1">
    <source>
        <dbReference type="EMBL" id="SFM26503.1"/>
    </source>
</evidence>
<protein>
    <submittedName>
        <fullName evidence="1">Uncharacterized protein</fullName>
    </submittedName>
</protein>
<dbReference type="EMBL" id="FOTQ01000005">
    <property type="protein sequence ID" value="SFM26503.1"/>
    <property type="molecule type" value="Genomic_DNA"/>
</dbReference>
<accession>A0A1I4PGF2</accession>
<dbReference type="Proteomes" id="UP000199144">
    <property type="component" value="Unassembled WGS sequence"/>
</dbReference>
<sequence length="141" mass="15675">MPVKFSVLPDHNLVLVTFSGMVTLAETTETFDRYSSHPDAHPGQSHLVDLSAVTEYERDFTKIMALQAHQVDVFLEADAPIYLIFVAPTELTRTMAMAAVRSWQNLPGVIPLVLTSLDEARAVLSLEERDLEPRGEPAAQR</sequence>
<dbReference type="STRING" id="254406.SAMN04488042_105219"/>
<name>A0A1I4PGF2_9RHOB</name>
<evidence type="ECO:0000313" key="2">
    <source>
        <dbReference type="Proteomes" id="UP000199144"/>
    </source>
</evidence>
<proteinExistence type="predicted"/>
<keyword evidence="2" id="KW-1185">Reference proteome</keyword>
<reference evidence="1 2" key="1">
    <citation type="submission" date="2016-10" db="EMBL/GenBank/DDBJ databases">
        <authorList>
            <person name="de Groot N.N."/>
        </authorList>
    </citation>
    <scope>NUCLEOTIDE SEQUENCE [LARGE SCALE GENOMIC DNA]</scope>
    <source>
        <strain evidence="1 2">DSM 15283</strain>
    </source>
</reference>
<gene>
    <name evidence="1" type="ORF">SAMN04488042_105219</name>
</gene>
<dbReference type="RefSeq" id="WP_093094390.1">
    <property type="nucleotide sequence ID" value="NZ_FOTQ01000005.1"/>
</dbReference>